<dbReference type="VEuPathDB" id="FungiDB:PV10_00542"/>
<dbReference type="InterPro" id="IPR036663">
    <property type="entry name" value="Fumarylacetoacetase_C_sf"/>
</dbReference>
<dbReference type="SUPFAM" id="SSF56529">
    <property type="entry name" value="FAH"/>
    <property type="match status" value="1"/>
</dbReference>
<dbReference type="InterPro" id="IPR011234">
    <property type="entry name" value="Fumarylacetoacetase-like_C"/>
</dbReference>
<evidence type="ECO:0000256" key="1">
    <source>
        <dbReference type="ARBA" id="ARBA00010211"/>
    </source>
</evidence>
<sequence length="287" mass="30818">MAVEAFVRFTDVEGFVHYGAVSQQQLGANLKGSTVDVLSGNPWDGLRTSNQKKVISKILCPLESTPLIICIGLNYRQHAAEGKNPIPEYPVVFTKPPDALTGPYDTIDVHPSCQSLLDYEGELTIVIGRDAKDVTTSQALSYVLGYTCGNDVSARNFQLPGASGGQYCYAKSFDGFAPIGPAIVLAHAVPDPQNLQLSTFLNGQLRQNTCTDDMIWTVAQIIEHLSRGTTLRKGTVIMTGTPSGVGCFMQPPGLIKDGDMVEVGIEGFGRLGNKFAFTVSDQQSGLL</sequence>
<comment type="caution">
    <text evidence="4">The sequence shown here is derived from an EMBL/GenBank/DDBJ whole genome shotgun (WGS) entry which is preliminary data.</text>
</comment>
<dbReference type="GO" id="GO:0018773">
    <property type="term" value="F:acetylpyruvate hydrolase activity"/>
    <property type="evidence" value="ECO:0007669"/>
    <property type="project" value="TreeGrafter"/>
</dbReference>
<protein>
    <recommendedName>
        <fullName evidence="3">Fumarylacetoacetase-like C-terminal domain-containing protein</fullName>
    </recommendedName>
</protein>
<comment type="similarity">
    <text evidence="1">Belongs to the FAH family.</text>
</comment>
<accession>A0A438NEY2</accession>
<gene>
    <name evidence="4" type="ORF">B0A52_02086</name>
</gene>
<dbReference type="FunFam" id="3.90.850.10:FF:000002">
    <property type="entry name" value="2-hydroxyhepta-2,4-diene-1,7-dioate isomerase"/>
    <property type="match status" value="1"/>
</dbReference>
<dbReference type="Gene3D" id="3.90.850.10">
    <property type="entry name" value="Fumarylacetoacetase-like, C-terminal domain"/>
    <property type="match status" value="1"/>
</dbReference>
<dbReference type="OrthoDB" id="411064at2759"/>
<feature type="domain" description="Fumarylacetoacetase-like C-terminal" evidence="3">
    <location>
        <begin position="68"/>
        <end position="275"/>
    </location>
</feature>
<dbReference type="GO" id="GO:0006107">
    <property type="term" value="P:oxaloacetate metabolic process"/>
    <property type="evidence" value="ECO:0007669"/>
    <property type="project" value="UniProtKB-ARBA"/>
</dbReference>
<evidence type="ECO:0000256" key="2">
    <source>
        <dbReference type="ARBA" id="ARBA00022723"/>
    </source>
</evidence>
<dbReference type="GO" id="GO:0046872">
    <property type="term" value="F:metal ion binding"/>
    <property type="evidence" value="ECO:0007669"/>
    <property type="project" value="UniProtKB-KW"/>
</dbReference>
<evidence type="ECO:0000313" key="4">
    <source>
        <dbReference type="EMBL" id="RVX74254.1"/>
    </source>
</evidence>
<dbReference type="AlphaFoldDB" id="A0A438NEY2"/>
<name>A0A438NEY2_EXOME</name>
<dbReference type="Pfam" id="PF01557">
    <property type="entry name" value="FAA_hydrolase"/>
    <property type="match status" value="1"/>
</dbReference>
<dbReference type="PANTHER" id="PTHR11820:SF7">
    <property type="entry name" value="ACYLPYRUVASE FAHD1, MITOCHONDRIAL"/>
    <property type="match status" value="1"/>
</dbReference>
<reference evidence="4 5" key="1">
    <citation type="submission" date="2017-03" db="EMBL/GenBank/DDBJ databases">
        <title>Genomes of endolithic fungi from Antarctica.</title>
        <authorList>
            <person name="Coleine C."/>
            <person name="Masonjones S."/>
            <person name="Stajich J.E."/>
        </authorList>
    </citation>
    <scope>NUCLEOTIDE SEQUENCE [LARGE SCALE GENOMIC DNA]</scope>
    <source>
        <strain evidence="4 5">CCFEE 6314</strain>
    </source>
</reference>
<dbReference type="EMBL" id="NAJM01000005">
    <property type="protein sequence ID" value="RVX74254.1"/>
    <property type="molecule type" value="Genomic_DNA"/>
</dbReference>
<dbReference type="Proteomes" id="UP000288859">
    <property type="component" value="Unassembled WGS sequence"/>
</dbReference>
<dbReference type="GO" id="GO:0050163">
    <property type="term" value="F:oxaloacetate tautomerase activity"/>
    <property type="evidence" value="ECO:0007669"/>
    <property type="project" value="UniProtKB-ARBA"/>
</dbReference>
<keyword evidence="2" id="KW-0479">Metal-binding</keyword>
<evidence type="ECO:0000259" key="3">
    <source>
        <dbReference type="Pfam" id="PF01557"/>
    </source>
</evidence>
<evidence type="ECO:0000313" key="5">
    <source>
        <dbReference type="Proteomes" id="UP000288859"/>
    </source>
</evidence>
<proteinExistence type="inferred from homology"/>
<organism evidence="4 5">
    <name type="scientific">Exophiala mesophila</name>
    <name type="common">Black yeast-like fungus</name>
    <dbReference type="NCBI Taxonomy" id="212818"/>
    <lineage>
        <taxon>Eukaryota</taxon>
        <taxon>Fungi</taxon>
        <taxon>Dikarya</taxon>
        <taxon>Ascomycota</taxon>
        <taxon>Pezizomycotina</taxon>
        <taxon>Eurotiomycetes</taxon>
        <taxon>Chaetothyriomycetidae</taxon>
        <taxon>Chaetothyriales</taxon>
        <taxon>Herpotrichiellaceae</taxon>
        <taxon>Exophiala</taxon>
    </lineage>
</organism>
<dbReference type="PANTHER" id="PTHR11820">
    <property type="entry name" value="ACYLPYRUVASE"/>
    <property type="match status" value="1"/>
</dbReference>